<dbReference type="AlphaFoldDB" id="A0A195B772"/>
<reference evidence="2 3" key="1">
    <citation type="submission" date="2015-09" db="EMBL/GenBank/DDBJ databases">
        <title>Atta colombica WGS genome.</title>
        <authorList>
            <person name="Nygaard S."/>
            <person name="Hu H."/>
            <person name="Boomsma J."/>
            <person name="Zhang G."/>
        </authorList>
    </citation>
    <scope>NUCLEOTIDE SEQUENCE [LARGE SCALE GENOMIC DNA]</scope>
    <source>
        <strain evidence="2">Treedump-2</strain>
        <tissue evidence="2">Whole body</tissue>
    </source>
</reference>
<sequence>MSDKSESVRNRDPCSGRETSLQDAAGMRPRQDRYLRTKDVRTGPGLGFAGDLAESEMRSNSRQIIFPRKTGRRLECMGLYFYVKPNNVFFALYLYCKNSFIGKHGTRNICKMIRDVPCSALMNKN</sequence>
<feature type="compositionally biased region" description="Basic and acidic residues" evidence="1">
    <location>
        <begin position="29"/>
        <end position="41"/>
    </location>
</feature>
<feature type="region of interest" description="Disordered" evidence="1">
    <location>
        <begin position="1"/>
        <end position="46"/>
    </location>
</feature>
<organism evidence="2 3">
    <name type="scientific">Atta colombica</name>
    <dbReference type="NCBI Taxonomy" id="520822"/>
    <lineage>
        <taxon>Eukaryota</taxon>
        <taxon>Metazoa</taxon>
        <taxon>Ecdysozoa</taxon>
        <taxon>Arthropoda</taxon>
        <taxon>Hexapoda</taxon>
        <taxon>Insecta</taxon>
        <taxon>Pterygota</taxon>
        <taxon>Neoptera</taxon>
        <taxon>Endopterygota</taxon>
        <taxon>Hymenoptera</taxon>
        <taxon>Apocrita</taxon>
        <taxon>Aculeata</taxon>
        <taxon>Formicoidea</taxon>
        <taxon>Formicidae</taxon>
        <taxon>Myrmicinae</taxon>
        <taxon>Atta</taxon>
    </lineage>
</organism>
<dbReference type="EMBL" id="KQ976574">
    <property type="protein sequence ID" value="KYM80368.1"/>
    <property type="molecule type" value="Genomic_DNA"/>
</dbReference>
<feature type="compositionally biased region" description="Basic and acidic residues" evidence="1">
    <location>
        <begin position="1"/>
        <end position="15"/>
    </location>
</feature>
<name>A0A195B772_9HYME</name>
<evidence type="ECO:0000313" key="3">
    <source>
        <dbReference type="Proteomes" id="UP000078540"/>
    </source>
</evidence>
<protein>
    <submittedName>
        <fullName evidence="2">Uncharacterized protein</fullName>
    </submittedName>
</protein>
<proteinExistence type="predicted"/>
<evidence type="ECO:0000256" key="1">
    <source>
        <dbReference type="SAM" id="MobiDB-lite"/>
    </source>
</evidence>
<keyword evidence="3" id="KW-1185">Reference proteome</keyword>
<gene>
    <name evidence="2" type="ORF">ALC53_09462</name>
</gene>
<accession>A0A195B772</accession>
<dbReference type="Proteomes" id="UP000078540">
    <property type="component" value="Unassembled WGS sequence"/>
</dbReference>
<evidence type="ECO:0000313" key="2">
    <source>
        <dbReference type="EMBL" id="KYM80368.1"/>
    </source>
</evidence>